<feature type="transmembrane region" description="Helical" evidence="6">
    <location>
        <begin position="53"/>
        <end position="73"/>
    </location>
</feature>
<dbReference type="InterPro" id="IPR022791">
    <property type="entry name" value="L-PG_synthase/AglD"/>
</dbReference>
<accession>A0A7C3EVA0</accession>
<keyword evidence="3 6" id="KW-0812">Transmembrane</keyword>
<feature type="transmembrane region" description="Helical" evidence="6">
    <location>
        <begin position="85"/>
        <end position="103"/>
    </location>
</feature>
<comment type="subcellular location">
    <subcellularLocation>
        <location evidence="1">Cell membrane</location>
        <topology evidence="1">Multi-pass membrane protein</topology>
    </subcellularLocation>
</comment>
<reference evidence="8" key="1">
    <citation type="journal article" date="2020" name="mSystems">
        <title>Genome- and Community-Level Interaction Insights into Carbon Utilization and Element Cycling Functions of Hydrothermarchaeota in Hydrothermal Sediment.</title>
        <authorList>
            <person name="Zhou Z."/>
            <person name="Liu Y."/>
            <person name="Xu W."/>
            <person name="Pan J."/>
            <person name="Luo Z.H."/>
            <person name="Li M."/>
        </authorList>
    </citation>
    <scope>NUCLEOTIDE SEQUENCE [LARGE SCALE GENOMIC DNA]</scope>
    <source>
        <strain evidence="7">SpSt-265</strain>
        <strain evidence="8">SpSt-465</strain>
    </source>
</reference>
<evidence type="ECO:0000256" key="4">
    <source>
        <dbReference type="ARBA" id="ARBA00022989"/>
    </source>
</evidence>
<name>A0A7C3EVA0_UNCW3</name>
<sequence length="322" mass="36759">MNTGPDRPQKRLNWLRYTLGTLIVVVSFYFLLSRLIRDWHQIPFDRIRFQPGLLILSYLILLLFHFPLGAWGWQLLLAGLDARLPFGRALAILTVTQLGKYAPGKVWFTLGRMSFARREGVPEARSLASVVIETGFLLLAAIFLFAFAILLLPRTVVPRTIYYSFLLAPLTLLVTYPPILNRILKPLLRLFRQPLFELRISYPRLLLILGVYVLDWFVQGVGCFVLFNSFYPLPLSRLPILLGGYAISWILGFVILIAPAGLGIREGIYTYILKLVMPETVAIISALITRIWMSTAELAMALLCLPVLSRRLKDEKTDKLRR</sequence>
<proteinExistence type="predicted"/>
<organism evidence="8">
    <name type="scientific">candidate division WOR-3 bacterium</name>
    <dbReference type="NCBI Taxonomy" id="2052148"/>
    <lineage>
        <taxon>Bacteria</taxon>
        <taxon>Bacteria division WOR-3</taxon>
    </lineage>
</organism>
<gene>
    <name evidence="7" type="ORF">ENP94_00610</name>
    <name evidence="8" type="ORF">ENS16_04785</name>
</gene>
<dbReference type="GO" id="GO:0005886">
    <property type="term" value="C:plasma membrane"/>
    <property type="evidence" value="ECO:0007669"/>
    <property type="project" value="UniProtKB-SubCell"/>
</dbReference>
<evidence type="ECO:0000313" key="8">
    <source>
        <dbReference type="EMBL" id="HFJ53988.1"/>
    </source>
</evidence>
<dbReference type="AlphaFoldDB" id="A0A7C3EVA0"/>
<dbReference type="EMBL" id="DSTU01000006">
    <property type="protein sequence ID" value="HFJ53988.1"/>
    <property type="molecule type" value="Genomic_DNA"/>
</dbReference>
<keyword evidence="4 6" id="KW-1133">Transmembrane helix</keyword>
<comment type="caution">
    <text evidence="8">The sequence shown here is derived from an EMBL/GenBank/DDBJ whole genome shotgun (WGS) entry which is preliminary data.</text>
</comment>
<evidence type="ECO:0000256" key="1">
    <source>
        <dbReference type="ARBA" id="ARBA00004651"/>
    </source>
</evidence>
<evidence type="ECO:0000256" key="2">
    <source>
        <dbReference type="ARBA" id="ARBA00022475"/>
    </source>
</evidence>
<feature type="transmembrane region" description="Helical" evidence="6">
    <location>
        <begin position="205"/>
        <end position="227"/>
    </location>
</feature>
<evidence type="ECO:0000256" key="3">
    <source>
        <dbReference type="ARBA" id="ARBA00022692"/>
    </source>
</evidence>
<dbReference type="Pfam" id="PF03706">
    <property type="entry name" value="LPG_synthase_TM"/>
    <property type="match status" value="1"/>
</dbReference>
<feature type="transmembrane region" description="Helical" evidence="6">
    <location>
        <begin position="239"/>
        <end position="261"/>
    </location>
</feature>
<dbReference type="EMBL" id="DSLG01000002">
    <property type="protein sequence ID" value="HEA86496.1"/>
    <property type="molecule type" value="Genomic_DNA"/>
</dbReference>
<keyword evidence="2" id="KW-1003">Cell membrane</keyword>
<protein>
    <submittedName>
        <fullName evidence="8">Flippase-like domain-containing protein</fullName>
    </submittedName>
</protein>
<feature type="transmembrane region" description="Helical" evidence="6">
    <location>
        <begin position="14"/>
        <end position="32"/>
    </location>
</feature>
<keyword evidence="5 6" id="KW-0472">Membrane</keyword>
<evidence type="ECO:0000256" key="5">
    <source>
        <dbReference type="ARBA" id="ARBA00023136"/>
    </source>
</evidence>
<feature type="transmembrane region" description="Helical" evidence="6">
    <location>
        <begin position="124"/>
        <end position="149"/>
    </location>
</feature>
<feature type="transmembrane region" description="Helical" evidence="6">
    <location>
        <begin position="161"/>
        <end position="184"/>
    </location>
</feature>
<feature type="transmembrane region" description="Helical" evidence="6">
    <location>
        <begin position="268"/>
        <end position="288"/>
    </location>
</feature>
<evidence type="ECO:0000313" key="7">
    <source>
        <dbReference type="EMBL" id="HEA86496.1"/>
    </source>
</evidence>
<evidence type="ECO:0000256" key="6">
    <source>
        <dbReference type="SAM" id="Phobius"/>
    </source>
</evidence>